<evidence type="ECO:0000313" key="2">
    <source>
        <dbReference type="Proteomes" id="UP000215914"/>
    </source>
</evidence>
<keyword evidence="2" id="KW-1185">Reference proteome</keyword>
<dbReference type="EMBL" id="CM007896">
    <property type="protein sequence ID" value="OTG21370.1"/>
    <property type="molecule type" value="Genomic_DNA"/>
</dbReference>
<evidence type="ECO:0000313" key="1">
    <source>
        <dbReference type="EMBL" id="OTG21370.1"/>
    </source>
</evidence>
<reference evidence="2" key="1">
    <citation type="journal article" date="2017" name="Nature">
        <title>The sunflower genome provides insights into oil metabolism, flowering and Asterid evolution.</title>
        <authorList>
            <person name="Badouin H."/>
            <person name="Gouzy J."/>
            <person name="Grassa C.J."/>
            <person name="Murat F."/>
            <person name="Staton S.E."/>
            <person name="Cottret L."/>
            <person name="Lelandais-Briere C."/>
            <person name="Owens G.L."/>
            <person name="Carrere S."/>
            <person name="Mayjonade B."/>
            <person name="Legrand L."/>
            <person name="Gill N."/>
            <person name="Kane N.C."/>
            <person name="Bowers J.E."/>
            <person name="Hubner S."/>
            <person name="Bellec A."/>
            <person name="Berard A."/>
            <person name="Berges H."/>
            <person name="Blanchet N."/>
            <person name="Boniface M.C."/>
            <person name="Brunel D."/>
            <person name="Catrice O."/>
            <person name="Chaidir N."/>
            <person name="Claudel C."/>
            <person name="Donnadieu C."/>
            <person name="Faraut T."/>
            <person name="Fievet G."/>
            <person name="Helmstetter N."/>
            <person name="King M."/>
            <person name="Knapp S.J."/>
            <person name="Lai Z."/>
            <person name="Le Paslier M.C."/>
            <person name="Lippi Y."/>
            <person name="Lorenzon L."/>
            <person name="Mandel J.R."/>
            <person name="Marage G."/>
            <person name="Marchand G."/>
            <person name="Marquand E."/>
            <person name="Bret-Mestries E."/>
            <person name="Morien E."/>
            <person name="Nambeesan S."/>
            <person name="Nguyen T."/>
            <person name="Pegot-Espagnet P."/>
            <person name="Pouilly N."/>
            <person name="Raftis F."/>
            <person name="Sallet E."/>
            <person name="Schiex T."/>
            <person name="Thomas J."/>
            <person name="Vandecasteele C."/>
            <person name="Vares D."/>
            <person name="Vear F."/>
            <person name="Vautrin S."/>
            <person name="Crespi M."/>
            <person name="Mangin B."/>
            <person name="Burke J.M."/>
            <person name="Salse J."/>
            <person name="Munos S."/>
            <person name="Vincourt P."/>
            <person name="Rieseberg L.H."/>
            <person name="Langlade N.B."/>
        </authorList>
    </citation>
    <scope>NUCLEOTIDE SEQUENCE [LARGE SCALE GENOMIC DNA]</scope>
    <source>
        <strain evidence="2">cv. SF193</strain>
    </source>
</reference>
<dbReference type="AlphaFoldDB" id="A0A251UDC6"/>
<accession>A0A251UDC6</accession>
<dbReference type="Proteomes" id="UP000215914">
    <property type="component" value="Chromosome 7"/>
</dbReference>
<proteinExistence type="predicted"/>
<dbReference type="InParanoid" id="A0A251UDC6"/>
<sequence length="86" mass="10271">MKSFDFLYSCSIHWFPFLAFPVHRRNKSRTIPLLQNQQLLRHRDLHRRPTLAATAHLPLNSLTLRYRDLGRTTGRVIKTYRANRGR</sequence>
<name>A0A251UDC6_HELAN</name>
<protein>
    <submittedName>
        <fullName evidence="1">Uncharacterized protein</fullName>
    </submittedName>
</protein>
<gene>
    <name evidence="1" type="ORF">HannXRQ_Chr07g0203411</name>
</gene>
<organism evidence="1 2">
    <name type="scientific">Helianthus annuus</name>
    <name type="common">Common sunflower</name>
    <dbReference type="NCBI Taxonomy" id="4232"/>
    <lineage>
        <taxon>Eukaryota</taxon>
        <taxon>Viridiplantae</taxon>
        <taxon>Streptophyta</taxon>
        <taxon>Embryophyta</taxon>
        <taxon>Tracheophyta</taxon>
        <taxon>Spermatophyta</taxon>
        <taxon>Magnoliopsida</taxon>
        <taxon>eudicotyledons</taxon>
        <taxon>Gunneridae</taxon>
        <taxon>Pentapetalae</taxon>
        <taxon>asterids</taxon>
        <taxon>campanulids</taxon>
        <taxon>Asterales</taxon>
        <taxon>Asteraceae</taxon>
        <taxon>Asteroideae</taxon>
        <taxon>Heliantheae alliance</taxon>
        <taxon>Heliantheae</taxon>
        <taxon>Helianthus</taxon>
    </lineage>
</organism>